<reference evidence="1 2" key="1">
    <citation type="submission" date="2018-10" db="EMBL/GenBank/DDBJ databases">
        <title>A high-quality apple genome assembly.</title>
        <authorList>
            <person name="Hu J."/>
        </authorList>
    </citation>
    <scope>NUCLEOTIDE SEQUENCE [LARGE SCALE GENOMIC DNA]</scope>
    <source>
        <strain evidence="2">cv. HFTH1</strain>
        <tissue evidence="1">Young leaf</tissue>
    </source>
</reference>
<dbReference type="AlphaFoldDB" id="A0A498JNJ0"/>
<protein>
    <submittedName>
        <fullName evidence="1">Uncharacterized protein</fullName>
    </submittedName>
</protein>
<dbReference type="EMBL" id="RDQH01000331">
    <property type="protein sequence ID" value="RXH97519.1"/>
    <property type="molecule type" value="Genomic_DNA"/>
</dbReference>
<accession>A0A498JNJ0</accession>
<organism evidence="1 2">
    <name type="scientific">Malus domestica</name>
    <name type="common">Apple</name>
    <name type="synonym">Pyrus malus</name>
    <dbReference type="NCBI Taxonomy" id="3750"/>
    <lineage>
        <taxon>Eukaryota</taxon>
        <taxon>Viridiplantae</taxon>
        <taxon>Streptophyta</taxon>
        <taxon>Embryophyta</taxon>
        <taxon>Tracheophyta</taxon>
        <taxon>Spermatophyta</taxon>
        <taxon>Magnoliopsida</taxon>
        <taxon>eudicotyledons</taxon>
        <taxon>Gunneridae</taxon>
        <taxon>Pentapetalae</taxon>
        <taxon>rosids</taxon>
        <taxon>fabids</taxon>
        <taxon>Rosales</taxon>
        <taxon>Rosaceae</taxon>
        <taxon>Amygdaloideae</taxon>
        <taxon>Maleae</taxon>
        <taxon>Malus</taxon>
    </lineage>
</organism>
<proteinExistence type="predicted"/>
<gene>
    <name evidence="1" type="ORF">DVH24_007865</name>
</gene>
<evidence type="ECO:0000313" key="2">
    <source>
        <dbReference type="Proteomes" id="UP000290289"/>
    </source>
</evidence>
<name>A0A498JNJ0_MALDO</name>
<sequence length="235" mass="27113">MGLTVELLEEAQEIAFVRRSGLEEKGEWAKFDNFANIDHACSAKRENLLRQGINRFPIILEFAGKDEPAMRVFEEMKIFGCNTLIKMHEIKICKCTPDIITCNTLLADELGSFRSILGDEESRVYTREGYFQHSNQCIQSVWFFDQAMGVYQRITGSRLALATVSENTCRNAKWPIHCKSNELTYNGKEIERMHILGEEIYFGITQPHIVLLKTLVLVFFSKSDLLMETEHVFWS</sequence>
<keyword evidence="2" id="KW-1185">Reference proteome</keyword>
<evidence type="ECO:0000313" key="1">
    <source>
        <dbReference type="EMBL" id="RXH97519.1"/>
    </source>
</evidence>
<dbReference type="Proteomes" id="UP000290289">
    <property type="component" value="Chromosome 5"/>
</dbReference>
<comment type="caution">
    <text evidence="1">The sequence shown here is derived from an EMBL/GenBank/DDBJ whole genome shotgun (WGS) entry which is preliminary data.</text>
</comment>